<comment type="caution">
    <text evidence="1">The sequence shown here is derived from an EMBL/GenBank/DDBJ whole genome shotgun (WGS) entry which is preliminary data.</text>
</comment>
<evidence type="ECO:0000313" key="4">
    <source>
        <dbReference type="Proteomes" id="UP000288892"/>
    </source>
</evidence>
<keyword evidence="4" id="KW-1185">Reference proteome</keyword>
<protein>
    <submittedName>
        <fullName evidence="1">Uncharacterized protein</fullName>
    </submittedName>
</protein>
<evidence type="ECO:0000313" key="2">
    <source>
        <dbReference type="EMBL" id="RWX50373.1"/>
    </source>
</evidence>
<gene>
    <name evidence="1" type="ORF">VT99_10922</name>
    <name evidence="2" type="ORF">VU01_13303</name>
</gene>
<dbReference type="EMBL" id="MTKS01000330">
    <property type="protein sequence ID" value="RWX50373.1"/>
    <property type="molecule type" value="Genomic_DNA"/>
</dbReference>
<dbReference type="Proteomes" id="UP000286862">
    <property type="component" value="Unassembled WGS sequence"/>
</dbReference>
<evidence type="ECO:0000313" key="3">
    <source>
        <dbReference type="Proteomes" id="UP000286862"/>
    </source>
</evidence>
<dbReference type="EMBL" id="MTKQ01000092">
    <property type="protein sequence ID" value="RWX48460.1"/>
    <property type="molecule type" value="Genomic_DNA"/>
</dbReference>
<name>A0A444J607_9BACT</name>
<dbReference type="Proteomes" id="UP000288892">
    <property type="component" value="Unassembled WGS sequence"/>
</dbReference>
<organism evidence="1 3">
    <name type="scientific">Candidatus Electrothrix marina</name>
    <dbReference type="NCBI Taxonomy" id="1859130"/>
    <lineage>
        <taxon>Bacteria</taxon>
        <taxon>Pseudomonadati</taxon>
        <taxon>Thermodesulfobacteriota</taxon>
        <taxon>Desulfobulbia</taxon>
        <taxon>Desulfobulbales</taxon>
        <taxon>Desulfobulbaceae</taxon>
        <taxon>Candidatus Electrothrix</taxon>
    </lineage>
</organism>
<proteinExistence type="predicted"/>
<reference evidence="3 4" key="1">
    <citation type="submission" date="2017-01" db="EMBL/GenBank/DDBJ databases">
        <title>The cable genome- insights into the physiology and evolution of filamentous bacteria capable of sulfide oxidation via long distance electron transfer.</title>
        <authorList>
            <person name="Schreiber L."/>
            <person name="Bjerg J.T."/>
            <person name="Boggild A."/>
            <person name="Van De Vossenberg J."/>
            <person name="Meysman F."/>
            <person name="Nielsen L.P."/>
            <person name="Schramm A."/>
            <person name="Kjeldsen K.U."/>
        </authorList>
    </citation>
    <scope>NUCLEOTIDE SEQUENCE [LARGE SCALE GENOMIC DNA]</scope>
    <source>
        <strain evidence="1">A2</strain>
        <strain evidence="2">A5</strain>
    </source>
</reference>
<evidence type="ECO:0000313" key="1">
    <source>
        <dbReference type="EMBL" id="RWX48460.1"/>
    </source>
</evidence>
<dbReference type="AlphaFoldDB" id="A0A444J607"/>
<sequence length="140" mass="16651">MIAEKNLYVSRAENWSDRTNKKHITENEWIKFVDNNADLIPIDNNYKKVDYLGEPIYWENGEVYSVDPDEAAFYIMLHIANTIDGTLYGNDGRSYLMIDSYFYSSDNTLHSEPPLLRFEKDRINRKRPWWKKLLHIDVAK</sequence>
<accession>A0A444J607</accession>